<dbReference type="InterPro" id="IPR029063">
    <property type="entry name" value="SAM-dependent_MTases_sf"/>
</dbReference>
<keyword evidence="1" id="KW-0808">Transferase</keyword>
<dbReference type="STRING" id="765912.Thimo_0023"/>
<keyword evidence="1" id="KW-0489">Methyltransferase</keyword>
<dbReference type="PANTHER" id="PTHR43861">
    <property type="entry name" value="TRANS-ACONITATE 2-METHYLTRANSFERASE-RELATED"/>
    <property type="match status" value="1"/>
</dbReference>
<keyword evidence="2" id="KW-1185">Reference proteome</keyword>
<gene>
    <name evidence="1" type="ORF">Thimo_0023</name>
</gene>
<dbReference type="AlphaFoldDB" id="L0GU47"/>
<sequence>MKKSGNFVDKHRYVLCECDFCRMIFQKEIPNEALMKRLYERWIDPKKVFLNHQKKDGLEYYSSLAQEIMQVISYFDTIPSELKFFDFGMGWGKWALMAKAFGCQSYGTELSKERILYAEENGIKVIDWGEIQKHRFDFINTEQVFEHIARPLDTLRFLKTALKPLGVLKISVPTANDIHRRLKIMDWKSPKGSINSLNPVAPLEHIQFFCRTSFIKMAQNVGMKEVQIPMIKQYQYITGLRGMKNIAKKVIFPIYLNVFKRQNYIFLQNTD</sequence>
<dbReference type="Pfam" id="PF13489">
    <property type="entry name" value="Methyltransf_23"/>
    <property type="match status" value="1"/>
</dbReference>
<dbReference type="KEGG" id="tmb:Thimo_0023"/>
<evidence type="ECO:0000313" key="2">
    <source>
        <dbReference type="Proteomes" id="UP000010816"/>
    </source>
</evidence>
<evidence type="ECO:0000313" key="1">
    <source>
        <dbReference type="EMBL" id="AGA88900.1"/>
    </source>
</evidence>
<reference evidence="1 2" key="1">
    <citation type="submission" date="2011-09" db="EMBL/GenBank/DDBJ databases">
        <title>Complete sequence of chromosome of Thioflavicoccus mobilis 8321.</title>
        <authorList>
            <consortium name="US DOE Joint Genome Institute"/>
            <person name="Lucas S."/>
            <person name="Han J."/>
            <person name="Lapidus A."/>
            <person name="Cheng J.-F."/>
            <person name="Goodwin L."/>
            <person name="Pitluck S."/>
            <person name="Peters L."/>
            <person name="Ovchinnikova G."/>
            <person name="Lu M."/>
            <person name="Detter J.C."/>
            <person name="Han C."/>
            <person name="Tapia R."/>
            <person name="Land M."/>
            <person name="Hauser L."/>
            <person name="Kyrpides N."/>
            <person name="Ivanova N."/>
            <person name="Pagani I."/>
            <person name="Vogl K."/>
            <person name="Liu Z."/>
            <person name="Imhoff J."/>
            <person name="Thiel V."/>
            <person name="Frigaard N.-U."/>
            <person name="Bryant D."/>
            <person name="Woyke T."/>
        </authorList>
    </citation>
    <scope>NUCLEOTIDE SEQUENCE [LARGE SCALE GENOMIC DNA]</scope>
    <source>
        <strain evidence="1 2">8321</strain>
    </source>
</reference>
<dbReference type="eggNOG" id="COG2227">
    <property type="taxonomic scope" value="Bacteria"/>
</dbReference>
<accession>L0GU47</accession>
<dbReference type="EMBL" id="CP003051">
    <property type="protein sequence ID" value="AGA88900.1"/>
    <property type="molecule type" value="Genomic_DNA"/>
</dbReference>
<dbReference type="GO" id="GO:0032259">
    <property type="term" value="P:methylation"/>
    <property type="evidence" value="ECO:0007669"/>
    <property type="project" value="UniProtKB-KW"/>
</dbReference>
<dbReference type="HOGENOM" id="CLU_915055_0_0_6"/>
<name>L0GU47_9GAMM</name>
<dbReference type="SUPFAM" id="SSF53335">
    <property type="entry name" value="S-adenosyl-L-methionine-dependent methyltransferases"/>
    <property type="match status" value="1"/>
</dbReference>
<protein>
    <submittedName>
        <fullName evidence="1">Methyltransferase family protein</fullName>
    </submittedName>
</protein>
<dbReference type="GO" id="GO:0008168">
    <property type="term" value="F:methyltransferase activity"/>
    <property type="evidence" value="ECO:0007669"/>
    <property type="project" value="UniProtKB-KW"/>
</dbReference>
<proteinExistence type="predicted"/>
<dbReference type="Proteomes" id="UP000010816">
    <property type="component" value="Chromosome"/>
</dbReference>
<organism evidence="1 2">
    <name type="scientific">Thioflavicoccus mobilis 8321</name>
    <dbReference type="NCBI Taxonomy" id="765912"/>
    <lineage>
        <taxon>Bacteria</taxon>
        <taxon>Pseudomonadati</taxon>
        <taxon>Pseudomonadota</taxon>
        <taxon>Gammaproteobacteria</taxon>
        <taxon>Chromatiales</taxon>
        <taxon>Chromatiaceae</taxon>
        <taxon>Thioflavicoccus</taxon>
    </lineage>
</organism>
<dbReference type="Gene3D" id="3.40.50.150">
    <property type="entry name" value="Vaccinia Virus protein VP39"/>
    <property type="match status" value="1"/>
</dbReference>